<dbReference type="InterPro" id="IPR019427">
    <property type="entry name" value="7TM_GPCR_serpentine_rcpt_Srw"/>
</dbReference>
<evidence type="ECO:0000256" key="2">
    <source>
        <dbReference type="ARBA" id="ARBA00022692"/>
    </source>
</evidence>
<dbReference type="Pfam" id="PF10324">
    <property type="entry name" value="7TM_GPCR_Srw"/>
    <property type="match status" value="1"/>
</dbReference>
<evidence type="ECO:0000256" key="8">
    <source>
        <dbReference type="SAM" id="Phobius"/>
    </source>
</evidence>
<keyword evidence="6" id="KW-0675">Receptor</keyword>
<keyword evidence="3 8" id="KW-1133">Transmembrane helix</keyword>
<dbReference type="Proteomes" id="UP000663879">
    <property type="component" value="Unassembled WGS sequence"/>
</dbReference>
<evidence type="ECO:0000256" key="4">
    <source>
        <dbReference type="ARBA" id="ARBA00023040"/>
    </source>
</evidence>
<comment type="caution">
    <text evidence="10">The sequence shown here is derived from an EMBL/GenBank/DDBJ whole genome shotgun (WGS) entry which is preliminary data.</text>
</comment>
<name>A0A813ST21_9BILA</name>
<feature type="transmembrane region" description="Helical" evidence="8">
    <location>
        <begin position="12"/>
        <end position="34"/>
    </location>
</feature>
<feature type="transmembrane region" description="Helical" evidence="8">
    <location>
        <begin position="127"/>
        <end position="147"/>
    </location>
</feature>
<dbReference type="EMBL" id="CAJNOC010000766">
    <property type="protein sequence ID" value="CAF0800899.1"/>
    <property type="molecule type" value="Genomic_DNA"/>
</dbReference>
<reference evidence="10" key="1">
    <citation type="submission" date="2021-02" db="EMBL/GenBank/DDBJ databases">
        <authorList>
            <person name="Nowell W R."/>
        </authorList>
    </citation>
    <scope>NUCLEOTIDE SEQUENCE</scope>
    <source>
        <strain evidence="10">Ploen Becks lab</strain>
    </source>
</reference>
<dbReference type="GO" id="GO:0008528">
    <property type="term" value="F:G protein-coupled peptide receptor activity"/>
    <property type="evidence" value="ECO:0007669"/>
    <property type="project" value="InterPro"/>
</dbReference>
<proteinExistence type="predicted"/>
<evidence type="ECO:0000313" key="11">
    <source>
        <dbReference type="Proteomes" id="UP000663879"/>
    </source>
</evidence>
<accession>A0A813ST21</accession>
<gene>
    <name evidence="10" type="ORF">OXX778_LOCUS6461</name>
</gene>
<dbReference type="PROSITE" id="PS50262">
    <property type="entry name" value="G_PROTEIN_RECEP_F1_2"/>
    <property type="match status" value="1"/>
</dbReference>
<feature type="domain" description="G-protein coupled receptors family 1 profile" evidence="9">
    <location>
        <begin position="25"/>
        <end position="167"/>
    </location>
</feature>
<keyword evidence="4" id="KW-0297">G-protein coupled receptor</keyword>
<dbReference type="GO" id="GO:0005886">
    <property type="term" value="C:plasma membrane"/>
    <property type="evidence" value="ECO:0007669"/>
    <property type="project" value="TreeGrafter"/>
</dbReference>
<dbReference type="PANTHER" id="PTHR24243">
    <property type="entry name" value="G-PROTEIN COUPLED RECEPTOR"/>
    <property type="match status" value="1"/>
</dbReference>
<evidence type="ECO:0000259" key="9">
    <source>
        <dbReference type="PROSITE" id="PS50262"/>
    </source>
</evidence>
<dbReference type="SUPFAM" id="SSF81321">
    <property type="entry name" value="Family A G protein-coupled receptor-like"/>
    <property type="match status" value="1"/>
</dbReference>
<keyword evidence="7" id="KW-0807">Transducer</keyword>
<dbReference type="AlphaFoldDB" id="A0A813ST21"/>
<dbReference type="PANTHER" id="PTHR24243:SF230">
    <property type="entry name" value="G-PROTEIN COUPLED RECEPTORS FAMILY 1 PROFILE DOMAIN-CONTAINING PROTEIN"/>
    <property type="match status" value="1"/>
</dbReference>
<dbReference type="Gene3D" id="1.20.1070.10">
    <property type="entry name" value="Rhodopsin 7-helix transmembrane proteins"/>
    <property type="match status" value="1"/>
</dbReference>
<sequence>MDLYEILSRILGAYSLMLIIFGLIANFIIFFICLRKPLRKISTFKFFSILALSDTLSLFECNLTHFTIAYFNIAYNSIYLPWCRLEQFLQQTFLQLSAWILVSIALDRLISVLNNNWRKFYKNGNRIYFYILILIIFFSGLNMPILIKMGYYTYENGTEILYCIATF</sequence>
<organism evidence="10 11">
    <name type="scientific">Brachionus calyciflorus</name>
    <dbReference type="NCBI Taxonomy" id="104777"/>
    <lineage>
        <taxon>Eukaryota</taxon>
        <taxon>Metazoa</taxon>
        <taxon>Spiralia</taxon>
        <taxon>Gnathifera</taxon>
        <taxon>Rotifera</taxon>
        <taxon>Eurotatoria</taxon>
        <taxon>Monogononta</taxon>
        <taxon>Pseudotrocha</taxon>
        <taxon>Ploima</taxon>
        <taxon>Brachionidae</taxon>
        <taxon>Brachionus</taxon>
    </lineage>
</organism>
<keyword evidence="5 8" id="KW-0472">Membrane</keyword>
<evidence type="ECO:0000313" key="10">
    <source>
        <dbReference type="EMBL" id="CAF0800899.1"/>
    </source>
</evidence>
<dbReference type="InterPro" id="IPR017452">
    <property type="entry name" value="GPCR_Rhodpsn_7TM"/>
</dbReference>
<evidence type="ECO:0000256" key="7">
    <source>
        <dbReference type="ARBA" id="ARBA00023224"/>
    </source>
</evidence>
<comment type="subcellular location">
    <subcellularLocation>
        <location evidence="1">Membrane</location>
        <topology evidence="1">Multi-pass membrane protein</topology>
    </subcellularLocation>
</comment>
<evidence type="ECO:0000256" key="6">
    <source>
        <dbReference type="ARBA" id="ARBA00023170"/>
    </source>
</evidence>
<protein>
    <recommendedName>
        <fullName evidence="9">G-protein coupled receptors family 1 profile domain-containing protein</fullName>
    </recommendedName>
</protein>
<keyword evidence="11" id="KW-1185">Reference proteome</keyword>
<evidence type="ECO:0000256" key="1">
    <source>
        <dbReference type="ARBA" id="ARBA00004141"/>
    </source>
</evidence>
<keyword evidence="2 8" id="KW-0812">Transmembrane</keyword>
<evidence type="ECO:0000256" key="5">
    <source>
        <dbReference type="ARBA" id="ARBA00023136"/>
    </source>
</evidence>
<evidence type="ECO:0000256" key="3">
    <source>
        <dbReference type="ARBA" id="ARBA00022989"/>
    </source>
</evidence>